<proteinExistence type="predicted"/>
<sequence>MEPGFEIDPNGLLKPRRLTLAQWLREGLRAGLLLRPRVGGSEPNPLQVGALVLIVALIDIALGRFEVMGEAAFDLRGALAPWWSTAAMLLIAWWGLPRRDEHLQRPSGLPAWFALWMGAVILPSLVAQVLTLAQLHEALPAFLSEFEWEGWLLYGGLWLWTVAAVVRLLHSFAVPPLRLAVVSACMIGIFALSAWQFPDRPWQPVMAQAEPEAANRMQLSQPVIEAQQATLERTLQGVAPHREGIVDVYGIVFSPYAEGEVFMRESRMVADLLAERFDAQGHVIHLANNAATPESIAWATPDNLDRAVDAIAAKMDRENDVLVVYLTSHGARDFKLAAANPPLEVEPLSPGDLRRALDKAGIRNRVIAVSACYSGGWIGPLSSESTLVMTAADADHTSYGCGSRSKLTFFGRAVFDEQLRKTHSFEQAFAQAVPVIKQREIEGNKPDGFSNPQISVGDRIRPVLHELEQRLGTRPG</sequence>
<feature type="transmembrane region" description="Helical" evidence="1">
    <location>
        <begin position="151"/>
        <end position="170"/>
    </location>
</feature>
<evidence type="ECO:0000256" key="1">
    <source>
        <dbReference type="SAM" id="Phobius"/>
    </source>
</evidence>
<dbReference type="Gene3D" id="3.40.50.1460">
    <property type="match status" value="1"/>
</dbReference>
<keyword evidence="1" id="KW-0812">Transmembrane</keyword>
<dbReference type="OrthoDB" id="345222at2"/>
<dbReference type="EMBL" id="WJBU01000002">
    <property type="protein sequence ID" value="MRD46287.1"/>
    <property type="molecule type" value="Genomic_DNA"/>
</dbReference>
<organism evidence="2 3">
    <name type="scientific">Caenimonas koreensis DSM 17982</name>
    <dbReference type="NCBI Taxonomy" id="1121255"/>
    <lineage>
        <taxon>Bacteria</taxon>
        <taxon>Pseudomonadati</taxon>
        <taxon>Pseudomonadota</taxon>
        <taxon>Betaproteobacteria</taxon>
        <taxon>Burkholderiales</taxon>
        <taxon>Comamonadaceae</taxon>
        <taxon>Caenimonas</taxon>
    </lineage>
</organism>
<feature type="transmembrane region" description="Helical" evidence="1">
    <location>
        <begin position="108"/>
        <end position="131"/>
    </location>
</feature>
<evidence type="ECO:0000313" key="2">
    <source>
        <dbReference type="EMBL" id="MRD46287.1"/>
    </source>
</evidence>
<keyword evidence="1" id="KW-1133">Transmembrane helix</keyword>
<dbReference type="Pfam" id="PF01650">
    <property type="entry name" value="Peptidase_C13"/>
    <property type="match status" value="1"/>
</dbReference>
<dbReference type="InterPro" id="IPR001096">
    <property type="entry name" value="Peptidase_C13"/>
</dbReference>
<protein>
    <recommendedName>
        <fullName evidence="4">Peptidase C13 family protein</fullName>
    </recommendedName>
</protein>
<dbReference type="Proteomes" id="UP000487350">
    <property type="component" value="Unassembled WGS sequence"/>
</dbReference>
<comment type="caution">
    <text evidence="2">The sequence shown here is derived from an EMBL/GenBank/DDBJ whole genome shotgun (WGS) entry which is preliminary data.</text>
</comment>
<evidence type="ECO:0000313" key="3">
    <source>
        <dbReference type="Proteomes" id="UP000487350"/>
    </source>
</evidence>
<feature type="transmembrane region" description="Helical" evidence="1">
    <location>
        <begin position="177"/>
        <end position="197"/>
    </location>
</feature>
<dbReference type="GO" id="GO:0008233">
    <property type="term" value="F:peptidase activity"/>
    <property type="evidence" value="ECO:0007669"/>
    <property type="project" value="InterPro"/>
</dbReference>
<reference evidence="2 3" key="1">
    <citation type="submission" date="2019-11" db="EMBL/GenBank/DDBJ databases">
        <title>Caenimonas koreensis gen. nov., sp. nov., isolated from activated sludge.</title>
        <authorList>
            <person name="Seung H.R."/>
        </authorList>
    </citation>
    <scope>NUCLEOTIDE SEQUENCE [LARGE SCALE GENOMIC DNA]</scope>
    <source>
        <strain evidence="2 3">EMB320</strain>
    </source>
</reference>
<accession>A0A844B417</accession>
<dbReference type="RefSeq" id="WP_153583620.1">
    <property type="nucleotide sequence ID" value="NZ_WJBU01000002.1"/>
</dbReference>
<dbReference type="AlphaFoldDB" id="A0A844B417"/>
<name>A0A844B417_9BURK</name>
<keyword evidence="1" id="KW-0472">Membrane</keyword>
<gene>
    <name evidence="2" type="ORF">GHT07_03280</name>
</gene>
<feature type="transmembrane region" description="Helical" evidence="1">
    <location>
        <begin position="77"/>
        <end position="96"/>
    </location>
</feature>
<evidence type="ECO:0008006" key="4">
    <source>
        <dbReference type="Google" id="ProtNLM"/>
    </source>
</evidence>
<keyword evidence="3" id="KW-1185">Reference proteome</keyword>
<dbReference type="GO" id="GO:0006508">
    <property type="term" value="P:proteolysis"/>
    <property type="evidence" value="ECO:0007669"/>
    <property type="project" value="InterPro"/>
</dbReference>